<protein>
    <recommendedName>
        <fullName evidence="4">F-box domain-containing protein</fullName>
    </recommendedName>
</protein>
<evidence type="ECO:0000313" key="3">
    <source>
        <dbReference type="Proteomes" id="UP000807342"/>
    </source>
</evidence>
<dbReference type="AlphaFoldDB" id="A0A9P5XMV7"/>
<dbReference type="EMBL" id="MU151061">
    <property type="protein sequence ID" value="KAF9453419.1"/>
    <property type="molecule type" value="Genomic_DNA"/>
</dbReference>
<organism evidence="2 3">
    <name type="scientific">Macrolepiota fuliginosa MF-IS2</name>
    <dbReference type="NCBI Taxonomy" id="1400762"/>
    <lineage>
        <taxon>Eukaryota</taxon>
        <taxon>Fungi</taxon>
        <taxon>Dikarya</taxon>
        <taxon>Basidiomycota</taxon>
        <taxon>Agaricomycotina</taxon>
        <taxon>Agaricomycetes</taxon>
        <taxon>Agaricomycetidae</taxon>
        <taxon>Agaricales</taxon>
        <taxon>Agaricineae</taxon>
        <taxon>Agaricaceae</taxon>
        <taxon>Macrolepiota</taxon>
    </lineage>
</organism>
<reference evidence="2" key="1">
    <citation type="submission" date="2020-11" db="EMBL/GenBank/DDBJ databases">
        <authorList>
            <consortium name="DOE Joint Genome Institute"/>
            <person name="Ahrendt S."/>
            <person name="Riley R."/>
            <person name="Andreopoulos W."/>
            <person name="Labutti K."/>
            <person name="Pangilinan J."/>
            <person name="Ruiz-Duenas F.J."/>
            <person name="Barrasa J.M."/>
            <person name="Sanchez-Garcia M."/>
            <person name="Camarero S."/>
            <person name="Miyauchi S."/>
            <person name="Serrano A."/>
            <person name="Linde D."/>
            <person name="Babiker R."/>
            <person name="Drula E."/>
            <person name="Ayuso-Fernandez I."/>
            <person name="Pacheco R."/>
            <person name="Padilla G."/>
            <person name="Ferreira P."/>
            <person name="Barriuso J."/>
            <person name="Kellner H."/>
            <person name="Castanera R."/>
            <person name="Alfaro M."/>
            <person name="Ramirez L."/>
            <person name="Pisabarro A.G."/>
            <person name="Kuo A."/>
            <person name="Tritt A."/>
            <person name="Lipzen A."/>
            <person name="He G."/>
            <person name="Yan M."/>
            <person name="Ng V."/>
            <person name="Cullen D."/>
            <person name="Martin F."/>
            <person name="Rosso M.-N."/>
            <person name="Henrissat B."/>
            <person name="Hibbett D."/>
            <person name="Martinez A.T."/>
            <person name="Grigoriev I.V."/>
        </authorList>
    </citation>
    <scope>NUCLEOTIDE SEQUENCE</scope>
    <source>
        <strain evidence="2">MF-IS2</strain>
    </source>
</reference>
<evidence type="ECO:0008006" key="4">
    <source>
        <dbReference type="Google" id="ProtNLM"/>
    </source>
</evidence>
<proteinExistence type="predicted"/>
<dbReference type="Proteomes" id="UP000807342">
    <property type="component" value="Unassembled WGS sequence"/>
</dbReference>
<keyword evidence="3" id="KW-1185">Reference proteome</keyword>
<comment type="caution">
    <text evidence="2">The sequence shown here is derived from an EMBL/GenBank/DDBJ whole genome shotgun (WGS) entry which is preliminary data.</text>
</comment>
<gene>
    <name evidence="2" type="ORF">P691DRAFT_800681</name>
</gene>
<keyword evidence="1" id="KW-0175">Coiled coil</keyword>
<evidence type="ECO:0000256" key="1">
    <source>
        <dbReference type="SAM" id="Coils"/>
    </source>
</evidence>
<dbReference type="OrthoDB" id="2269034at2759"/>
<name>A0A9P5XMV7_9AGAR</name>
<evidence type="ECO:0000313" key="2">
    <source>
        <dbReference type="EMBL" id="KAF9453419.1"/>
    </source>
</evidence>
<accession>A0A9P5XMV7</accession>
<feature type="coiled-coil region" evidence="1">
    <location>
        <begin position="75"/>
        <end position="102"/>
    </location>
</feature>
<sequence>MWIYGGVYAVLIGHHAASLPRAGIPWTTMYHCQHIFACPNCGHDMSTANKSIQPTIRHFQDYQLVQQPDDGELTIGSLNQVIQQLDKTIRSLNEARAAHLRKLNEITSTPAALPLEILSTIFEIFCANFDKMQDDGGFYRRNRCSRPPFLLASVSSRWRQVALSSPKLWVEVVFTHRTADLTVQETSDLMTLYSTRAAPLLMNVHAALFRSSTSCVDGAIIEKANKIRALTLLEPNKRIFDLFQTSFTQVVALTLGLSAQPITPDLSTLPSLREVTLNDVINTPKLPWVQITDVTLRRACEGVFFDILAKCINLENYDGHAVRSSIRDTTLLPHHTITHHHLKTLRVLPRSSDSQSSLFENFRFPSLCELWFVDLAYPDNLALGHLPSFFSHFSSTLTHLRVPDGTHRTSLTKEAWSQLPKISNLAFGNLSPSRALDILRNIVPCIDTISGLIPKNILPEIEVLCFKFSCGGFDSAEERGEFNTLISSLIASRYMTLKRVIFQLGSNSPIFEECQKVLDRYGGRELEIRVDFYGLPGH</sequence>